<feature type="region of interest" description="N-terminal hotdog fold" evidence="8">
    <location>
        <begin position="1021"/>
        <end position="1147"/>
    </location>
</feature>
<evidence type="ECO:0000259" key="9">
    <source>
        <dbReference type="PROSITE" id="PS50075"/>
    </source>
</evidence>
<evidence type="ECO:0000256" key="4">
    <source>
        <dbReference type="ARBA" id="ARBA00022857"/>
    </source>
</evidence>
<feature type="active site" description="Proton donor; for dehydratase activity" evidence="8">
    <location>
        <position position="1230"/>
    </location>
</feature>
<dbReference type="InterPro" id="IPR036736">
    <property type="entry name" value="ACP-like_sf"/>
</dbReference>
<dbReference type="InterPro" id="IPR014031">
    <property type="entry name" value="Ketoacyl_synth_C"/>
</dbReference>
<evidence type="ECO:0000313" key="13">
    <source>
        <dbReference type="Proteomes" id="UP000799429"/>
    </source>
</evidence>
<name>A0A9P4S8C3_9PEZI</name>
<dbReference type="SUPFAM" id="SSF47336">
    <property type="entry name" value="ACP-like"/>
    <property type="match status" value="1"/>
</dbReference>
<organism evidence="12 13">
    <name type="scientific">Patellaria atrata CBS 101060</name>
    <dbReference type="NCBI Taxonomy" id="1346257"/>
    <lineage>
        <taxon>Eukaryota</taxon>
        <taxon>Fungi</taxon>
        <taxon>Dikarya</taxon>
        <taxon>Ascomycota</taxon>
        <taxon>Pezizomycotina</taxon>
        <taxon>Dothideomycetes</taxon>
        <taxon>Dothideomycetes incertae sedis</taxon>
        <taxon>Patellariales</taxon>
        <taxon>Patellariaceae</taxon>
        <taxon>Patellaria</taxon>
    </lineage>
</organism>
<dbReference type="GO" id="GO:0016491">
    <property type="term" value="F:oxidoreductase activity"/>
    <property type="evidence" value="ECO:0007669"/>
    <property type="project" value="UniProtKB-KW"/>
</dbReference>
<keyword evidence="1" id="KW-0596">Phosphopantetheine</keyword>
<evidence type="ECO:0000259" key="10">
    <source>
        <dbReference type="PROSITE" id="PS52004"/>
    </source>
</evidence>
<dbReference type="Gene3D" id="3.90.180.10">
    <property type="entry name" value="Medium-chain alcohol dehydrogenases, catalytic domain"/>
    <property type="match status" value="1"/>
</dbReference>
<dbReference type="PANTHER" id="PTHR43775">
    <property type="entry name" value="FATTY ACID SYNTHASE"/>
    <property type="match status" value="1"/>
</dbReference>
<dbReference type="Gene3D" id="3.40.50.150">
    <property type="entry name" value="Vaccinia Virus protein VP39"/>
    <property type="match status" value="1"/>
</dbReference>
<dbReference type="Pfam" id="PF08659">
    <property type="entry name" value="KR"/>
    <property type="match status" value="1"/>
</dbReference>
<dbReference type="InterPro" id="IPR016039">
    <property type="entry name" value="Thiolase-like"/>
</dbReference>
<dbReference type="SUPFAM" id="SSF53335">
    <property type="entry name" value="S-adenosyl-L-methionine-dependent methyltransferases"/>
    <property type="match status" value="1"/>
</dbReference>
<evidence type="ECO:0000256" key="5">
    <source>
        <dbReference type="ARBA" id="ARBA00023002"/>
    </source>
</evidence>
<dbReference type="GO" id="GO:0031177">
    <property type="term" value="F:phosphopantetheine binding"/>
    <property type="evidence" value="ECO:0007669"/>
    <property type="project" value="InterPro"/>
</dbReference>
<dbReference type="GO" id="GO:0032259">
    <property type="term" value="P:methylation"/>
    <property type="evidence" value="ECO:0007669"/>
    <property type="project" value="UniProtKB-KW"/>
</dbReference>
<dbReference type="Pfam" id="PF02801">
    <property type="entry name" value="Ketoacyl-synt_C"/>
    <property type="match status" value="1"/>
</dbReference>
<dbReference type="SUPFAM" id="SSF52151">
    <property type="entry name" value="FabD/lysophospholipase-like"/>
    <property type="match status" value="1"/>
</dbReference>
<feature type="domain" description="Ketosynthase family 3 (KS3)" evidence="10">
    <location>
        <begin position="1"/>
        <end position="423"/>
    </location>
</feature>
<dbReference type="Gene3D" id="3.40.366.10">
    <property type="entry name" value="Malonyl-Coenzyme A Acyl Carrier Protein, domain 2"/>
    <property type="match status" value="1"/>
</dbReference>
<dbReference type="InterPro" id="IPR016035">
    <property type="entry name" value="Acyl_Trfase/lysoPLipase"/>
</dbReference>
<dbReference type="SUPFAM" id="SSF50129">
    <property type="entry name" value="GroES-like"/>
    <property type="match status" value="1"/>
</dbReference>
<dbReference type="EMBL" id="MU006098">
    <property type="protein sequence ID" value="KAF2837925.1"/>
    <property type="molecule type" value="Genomic_DNA"/>
</dbReference>
<feature type="domain" description="PKS/mFAS DH" evidence="11">
    <location>
        <begin position="1021"/>
        <end position="1319"/>
    </location>
</feature>
<proteinExistence type="predicted"/>
<evidence type="ECO:0000256" key="8">
    <source>
        <dbReference type="PROSITE-ProRule" id="PRU01363"/>
    </source>
</evidence>
<dbReference type="SMART" id="SM00825">
    <property type="entry name" value="PKS_KS"/>
    <property type="match status" value="1"/>
</dbReference>
<evidence type="ECO:0000256" key="7">
    <source>
        <dbReference type="ARBA" id="ARBA00023315"/>
    </source>
</evidence>
<dbReference type="Gene3D" id="3.40.47.10">
    <property type="match status" value="1"/>
</dbReference>
<dbReference type="SMART" id="SM00823">
    <property type="entry name" value="PKS_PP"/>
    <property type="match status" value="1"/>
</dbReference>
<dbReference type="InterPro" id="IPR020841">
    <property type="entry name" value="PKS_Beta-ketoAc_synthase_dom"/>
</dbReference>
<dbReference type="Proteomes" id="UP000799429">
    <property type="component" value="Unassembled WGS sequence"/>
</dbReference>
<dbReference type="Pfam" id="PF16197">
    <property type="entry name" value="KAsynt_C_assoc"/>
    <property type="match status" value="1"/>
</dbReference>
<dbReference type="InterPro" id="IPR011032">
    <property type="entry name" value="GroES-like_sf"/>
</dbReference>
<comment type="caution">
    <text evidence="12">The sequence shown here is derived from an EMBL/GenBank/DDBJ whole genome shotgun (WGS) entry which is preliminary data.</text>
</comment>
<dbReference type="Pfam" id="PF00109">
    <property type="entry name" value="ketoacyl-synt"/>
    <property type="match status" value="1"/>
</dbReference>
<dbReference type="InterPro" id="IPR049900">
    <property type="entry name" value="PKS_mFAS_DH"/>
</dbReference>
<keyword evidence="6" id="KW-0511">Multifunctional enzyme</keyword>
<dbReference type="InterPro" id="IPR049551">
    <property type="entry name" value="PKS_DH_C"/>
</dbReference>
<dbReference type="PROSITE" id="PS50075">
    <property type="entry name" value="CARRIER"/>
    <property type="match status" value="1"/>
</dbReference>
<gene>
    <name evidence="12" type="ORF">M501DRAFT_977330</name>
</gene>
<evidence type="ECO:0000256" key="1">
    <source>
        <dbReference type="ARBA" id="ARBA00022450"/>
    </source>
</evidence>
<dbReference type="PROSITE" id="PS52019">
    <property type="entry name" value="PKS_MFAS_DH"/>
    <property type="match status" value="1"/>
</dbReference>
<dbReference type="PROSITE" id="PS52004">
    <property type="entry name" value="KS3_2"/>
    <property type="match status" value="1"/>
</dbReference>
<dbReference type="CDD" id="cd02440">
    <property type="entry name" value="AdoMet_MTases"/>
    <property type="match status" value="1"/>
</dbReference>
<dbReference type="InterPro" id="IPR014043">
    <property type="entry name" value="Acyl_transferase_dom"/>
</dbReference>
<evidence type="ECO:0000256" key="6">
    <source>
        <dbReference type="ARBA" id="ARBA00023268"/>
    </source>
</evidence>
<dbReference type="GO" id="GO:0044550">
    <property type="term" value="P:secondary metabolite biosynthetic process"/>
    <property type="evidence" value="ECO:0007669"/>
    <property type="project" value="TreeGrafter"/>
</dbReference>
<dbReference type="SMART" id="SM00822">
    <property type="entry name" value="PKS_KR"/>
    <property type="match status" value="1"/>
</dbReference>
<dbReference type="GO" id="GO:0008168">
    <property type="term" value="F:methyltransferase activity"/>
    <property type="evidence" value="ECO:0007669"/>
    <property type="project" value="UniProtKB-KW"/>
</dbReference>
<evidence type="ECO:0000256" key="3">
    <source>
        <dbReference type="ARBA" id="ARBA00022679"/>
    </source>
</evidence>
<reference evidence="12" key="1">
    <citation type="journal article" date="2020" name="Stud. Mycol.">
        <title>101 Dothideomycetes genomes: a test case for predicting lifestyles and emergence of pathogens.</title>
        <authorList>
            <person name="Haridas S."/>
            <person name="Albert R."/>
            <person name="Binder M."/>
            <person name="Bloem J."/>
            <person name="Labutti K."/>
            <person name="Salamov A."/>
            <person name="Andreopoulos B."/>
            <person name="Baker S."/>
            <person name="Barry K."/>
            <person name="Bills G."/>
            <person name="Bluhm B."/>
            <person name="Cannon C."/>
            <person name="Castanera R."/>
            <person name="Culley D."/>
            <person name="Daum C."/>
            <person name="Ezra D."/>
            <person name="Gonzalez J."/>
            <person name="Henrissat B."/>
            <person name="Kuo A."/>
            <person name="Liang C."/>
            <person name="Lipzen A."/>
            <person name="Lutzoni F."/>
            <person name="Magnuson J."/>
            <person name="Mondo S."/>
            <person name="Nolan M."/>
            <person name="Ohm R."/>
            <person name="Pangilinan J."/>
            <person name="Park H.-J."/>
            <person name="Ramirez L."/>
            <person name="Alfaro M."/>
            <person name="Sun H."/>
            <person name="Tritt A."/>
            <person name="Yoshinaga Y."/>
            <person name="Zwiers L.-H."/>
            <person name="Turgeon B."/>
            <person name="Goodwin S."/>
            <person name="Spatafora J."/>
            <person name="Crous P."/>
            <person name="Grigoriev I."/>
        </authorList>
    </citation>
    <scope>NUCLEOTIDE SEQUENCE</scope>
    <source>
        <strain evidence="12">CBS 101060</strain>
    </source>
</reference>
<dbReference type="InterPro" id="IPR020807">
    <property type="entry name" value="PKS_DH"/>
</dbReference>
<dbReference type="Pfam" id="PF00698">
    <property type="entry name" value="Acyl_transf_1"/>
    <property type="match status" value="1"/>
</dbReference>
<dbReference type="SMART" id="SM00827">
    <property type="entry name" value="PKS_AT"/>
    <property type="match status" value="1"/>
</dbReference>
<dbReference type="InterPro" id="IPR036291">
    <property type="entry name" value="NAD(P)-bd_dom_sf"/>
</dbReference>
<dbReference type="InterPro" id="IPR020806">
    <property type="entry name" value="PKS_PP-bd"/>
</dbReference>
<dbReference type="Gene3D" id="3.40.50.720">
    <property type="entry name" value="NAD(P)-binding Rossmann-like Domain"/>
    <property type="match status" value="2"/>
</dbReference>
<dbReference type="InterPro" id="IPR013968">
    <property type="entry name" value="PKS_KR"/>
</dbReference>
<dbReference type="GO" id="GO:0004315">
    <property type="term" value="F:3-oxoacyl-[acyl-carrier-protein] synthase activity"/>
    <property type="evidence" value="ECO:0007669"/>
    <property type="project" value="InterPro"/>
</dbReference>
<dbReference type="InterPro" id="IPR014030">
    <property type="entry name" value="Ketoacyl_synth_N"/>
</dbReference>
<dbReference type="SUPFAM" id="SSF51735">
    <property type="entry name" value="NAD(P)-binding Rossmann-fold domains"/>
    <property type="match status" value="2"/>
</dbReference>
<accession>A0A9P4S8C3</accession>
<dbReference type="PROSITE" id="PS00606">
    <property type="entry name" value="KS3_1"/>
    <property type="match status" value="1"/>
</dbReference>
<dbReference type="Gene3D" id="3.30.70.3290">
    <property type="match status" value="1"/>
</dbReference>
<feature type="region of interest" description="C-terminal hotdog fold" evidence="8">
    <location>
        <begin position="1165"/>
        <end position="1319"/>
    </location>
</feature>
<dbReference type="InterPro" id="IPR018201">
    <property type="entry name" value="Ketoacyl_synth_AS"/>
</dbReference>
<dbReference type="SUPFAM" id="SSF53901">
    <property type="entry name" value="Thiolase-like"/>
    <property type="match status" value="1"/>
</dbReference>
<dbReference type="InterPro" id="IPR057326">
    <property type="entry name" value="KR_dom"/>
</dbReference>
<dbReference type="InterPro" id="IPR042104">
    <property type="entry name" value="PKS_dehydratase_sf"/>
</dbReference>
<dbReference type="Pfam" id="PF08242">
    <property type="entry name" value="Methyltransf_12"/>
    <property type="match status" value="1"/>
</dbReference>
<sequence length="2629" mass="287867">MIAGCRLPGDASSPSKLWTLLENEKSSQSDVPKNRFNVSSWYHPDSHRPGSIHTHGGYFLGDDDSYRGFDPSFFGISPLEATSMDPQQRKLLETVYESFESAGARPEDLSGSNTACYIGNFTWDIGQMQARDVEYGAAYHMTGGGITILSNRISYVFNLKGPSFTIDTACSSTMYALHLACKSLQAGDCEAAIVGGTNLIFGVEQQIGSVRLGVLSPTSICHTFDESADGYARGEAVGALYIKRLSAAIANNDPIRAVIRGTAINANGRSLGISHPSKDDQESCIRQAYANANLSIERTAYFECHGTGTPVGDPLEVEAIGRVFSKERTAQEPLLLGSVKTNLGHGEAASAIPAIIKTVLCLEKGLIPATIGIKKLNPALNLCNGSLKVVQALSPWPEWATYRRASINSFGYGGANAHAVLDAVESYFASHSSLRIQPLVTGLSLSIYDSATFENTDCNGSLNGYKNLSELSNESSQNFHVINKVISNRSSNTNLKEENLVDQVKQEDELKDGSTDGILDGIIYKSDYESGNSEKRLSPSTLDPQKRKHLLLFSSHNEATLRKNIEAVSEVLYEYSLSNLAYTLSSRRGRFSNRAFAVISEEEVSANSSQHFQSRFKAGSIKGTDPILAFIFTGQGAHWPQMGLSLAKQYPSVLETFQYLDGILASTPHPPSWTIMEVLQAPKSISRINNSELSQPLCTAVQIAIVDLLRVWGIMPKAVVGHSSGEIAAAYTTGYLSASTAIIIAYQRGISASRRNVPGAMLAVGLGADHVNPFIENIDDIAIACHNSPQSVTLSGTDEAIDKARGMLSRAGVFNRKLATSGNAYHSPLMKDAGEDYDKLLQQSLSLEEYTIPLENSEVRMYSSVTGSLITVSRIEHSYWRQNLESPVLFDQAAQELLKSHPDINHIIEIGPHPALSSSMKDIKESLGFATERLVYHSTLKRDGDGAENMLNLVGSLFVSGYDLNIASITSGEVEDNSIAPGICNSRVVVDLPSYQWVYEDILWHESRLSTELRFRQCPRHDLLGSRILGTSRNSPTWRNILHLDDVPWLRDHKVGDDIVFPAAGYIAMAVEAARQTVHPQPVTYRIETMKISSAIILHDDSQTEILFDLKSFSGSDFNFTFNVSSVTSGKWTEHATGHISVSHVASRGPPSDMSAYKGTRSGINQDANDRLWYEAMSRVGLSYGPAFTTLQDVRSNPETLDASARISFRATQGLMMQESNYVIHPTAIDGCLQLAVVAAHQGNPDTIKKPYLPVHIEKFLISPSVTTLDCENVTAIGHGERRGLRSIHTSTRMINNNGDVFLEAAINFFSLETNLGTAMSDTTPQPYSRLVWKPDFDHLSNSNAISLFRSEGADESRYYFSKLEEVAALAILNSSQILPDDLHVENLPGYMQNFVAWLKDKAKDLSTSGTGFLSTHERDHRISRIVQEIGSQVPEAAMVAKLNSRMKEIVTGETGALDVMVEEDLITRIYGEGFGQVGAYAKLQKTMELISHKEPRLNILELGAGTGGATRPMLKGLGAHDVLAKYEKYVFTDVSTAFLSGAAEAFKDRPRFDFRLLDIEKDPVDQGFELESFDIVFASNVIHATRNITKTLENCNKLLKPGGRLLIIETTKNRLVTGYLLGTLPGYWLGADDGRPESPFISKAAWDARLIEAGFTGTDIVLNDYPEPNDCTTLMISRRRAESGAATSAIELVESKEERNKYKQPVVWLVYKESPHRLLTILETLYEERSIQTQRVALLEFSKLSSKGARTIMLVELETALLARMNEYEMKATQEYMELASTSVWVTNGGVLQGEDPEKALIFGIAKSVMVEQPSFHVSSFDLEHAIPDLERSAKLIIEHEIRFFENPDSDLDTELVEKDGIVYISRYHTDDLENLQFERSSYINPEILPLQPSLHLDFKKVGQIDSFYFKESEKSPLGANEVLVESTAFAFDKSLSGTMKGQKSHPFFSLEAAGVVKSISPSVTKLGINDYIVCLRPNKLDTSFTIHEDLCVPLRYSEDPRGMVDKIYPTVAAVYILRKFLGVHSGDKVMIDCSGDVLNIALAQVAVNLGVEVLVTCASEDENKALIGIKSAEVIDRSKIQLTGILDKSTFDIIITNPSSVLQQNLPSMVRRGGQVIILSEMLPAEFASLPASLFSRAVNINCVNILDVLSAESSRLEEYLVEAVGLIRRHTISIPSKSFDLSELKDAIIVAENPDYHGRVVVSSNPTTMVPIYTPPAPIEFNPEASYLLIGCLGGLGRSLTAWMVSHGARNLIYLSRTGSSKPVASALISELDELRTLKYPTLNITVIRGSVTSCEDIACAIAAAPTPIKGVIQASMVVKDSIFTHMSHEAYTSVISPKLFGTLNLHEQLKDQDLDFFVMASSVIGAIGTATQANYCAANAFLDHMARHRHALGLQATSIALGMILGAGHVEEHPEVEKALLRNGMYGIGVSEYLRYMDLACRRRNLGAVDARWAYDKATASHVVTGVDATRISRAGGKSLWLRDNRLRNLVLHMDLTSASSLNPSIASNTNPSAAAATSSSAQSTQQLLTDVYHADPASLNQAILTLLLARFSKLVLLPADKVDPEKSLVSYGLDSMIGAELRSWGWREFGVDVPFLGLLEGGMTFVGLSALIVEGWVSTKIGKN</sequence>
<dbReference type="InterPro" id="IPR050091">
    <property type="entry name" value="PKS_NRPS_Biosynth_Enz"/>
</dbReference>
<dbReference type="InterPro" id="IPR020843">
    <property type="entry name" value="ER"/>
</dbReference>
<dbReference type="GO" id="GO:0006633">
    <property type="term" value="P:fatty acid biosynthetic process"/>
    <property type="evidence" value="ECO:0007669"/>
    <property type="project" value="InterPro"/>
</dbReference>
<dbReference type="Pfam" id="PF21089">
    <property type="entry name" value="PKS_DH_N"/>
    <property type="match status" value="1"/>
</dbReference>
<dbReference type="CDD" id="cd00833">
    <property type="entry name" value="PKS"/>
    <property type="match status" value="1"/>
</dbReference>
<dbReference type="Gene3D" id="3.10.129.110">
    <property type="entry name" value="Polyketide synthase dehydratase"/>
    <property type="match status" value="1"/>
</dbReference>
<dbReference type="SMART" id="SM00826">
    <property type="entry name" value="PKS_DH"/>
    <property type="match status" value="1"/>
</dbReference>
<dbReference type="InterPro" id="IPR049552">
    <property type="entry name" value="PKS_DH_N"/>
</dbReference>
<keyword evidence="13" id="KW-1185">Reference proteome</keyword>
<dbReference type="SMART" id="SM00829">
    <property type="entry name" value="PKS_ER"/>
    <property type="match status" value="1"/>
</dbReference>
<dbReference type="OrthoDB" id="329835at2759"/>
<dbReference type="InterPro" id="IPR009081">
    <property type="entry name" value="PP-bd_ACP"/>
</dbReference>
<dbReference type="PANTHER" id="PTHR43775:SF50">
    <property type="entry name" value="HIGHLY REDUCING POLYKETIDE SYNTHASE SRDA"/>
    <property type="match status" value="1"/>
</dbReference>
<dbReference type="Pfam" id="PF14765">
    <property type="entry name" value="PS-DH"/>
    <property type="match status" value="1"/>
</dbReference>
<protein>
    <recommendedName>
        <fullName evidence="14">Polyketide synthase</fullName>
    </recommendedName>
</protein>
<keyword evidence="2" id="KW-0597">Phosphoprotein</keyword>
<dbReference type="InterPro" id="IPR029063">
    <property type="entry name" value="SAM-dependent_MTases_sf"/>
</dbReference>
<feature type="active site" description="Proton acceptor; for dehydratase activity" evidence="8">
    <location>
        <position position="1053"/>
    </location>
</feature>
<dbReference type="SUPFAM" id="SSF55048">
    <property type="entry name" value="Probable ACP-binding domain of malonyl-CoA ACP transacylase"/>
    <property type="match status" value="1"/>
</dbReference>
<dbReference type="InterPro" id="IPR013217">
    <property type="entry name" value="Methyltransf_12"/>
</dbReference>
<dbReference type="GO" id="GO:0004312">
    <property type="term" value="F:fatty acid synthase activity"/>
    <property type="evidence" value="ECO:0007669"/>
    <property type="project" value="TreeGrafter"/>
</dbReference>
<feature type="domain" description="Carrier" evidence="9">
    <location>
        <begin position="2543"/>
        <end position="2621"/>
    </location>
</feature>
<keyword evidence="4" id="KW-0521">NADP</keyword>
<keyword evidence="3" id="KW-0808">Transferase</keyword>
<evidence type="ECO:0000313" key="12">
    <source>
        <dbReference type="EMBL" id="KAF2837925.1"/>
    </source>
</evidence>
<dbReference type="InterPro" id="IPR001227">
    <property type="entry name" value="Ac_transferase_dom_sf"/>
</dbReference>
<dbReference type="InterPro" id="IPR032821">
    <property type="entry name" value="PKS_assoc"/>
</dbReference>
<keyword evidence="5" id="KW-0560">Oxidoreductase</keyword>
<keyword evidence="7" id="KW-0012">Acyltransferase</keyword>
<evidence type="ECO:0000259" key="11">
    <source>
        <dbReference type="PROSITE" id="PS52019"/>
    </source>
</evidence>
<dbReference type="InterPro" id="IPR016036">
    <property type="entry name" value="Malonyl_transacylase_ACP-bd"/>
</dbReference>
<evidence type="ECO:0000256" key="2">
    <source>
        <dbReference type="ARBA" id="ARBA00022553"/>
    </source>
</evidence>
<evidence type="ECO:0008006" key="14">
    <source>
        <dbReference type="Google" id="ProtNLM"/>
    </source>
</evidence>